<keyword evidence="2" id="KW-1003">Cell membrane</keyword>
<gene>
    <name evidence="8" type="ORF">Y919_01445</name>
</gene>
<dbReference type="RefSeq" id="WP_035161664.1">
    <property type="nucleotide sequence ID" value="NZ_AZTB01000003.1"/>
</dbReference>
<evidence type="ECO:0000259" key="7">
    <source>
        <dbReference type="Pfam" id="PF10035"/>
    </source>
</evidence>
<dbReference type="PIRSF" id="PIRSF006483">
    <property type="entry name" value="Membrane_protein_YitT"/>
    <property type="match status" value="1"/>
</dbReference>
<organism evidence="8 9">
    <name type="scientific">Caloranaerobacter azorensis H53214</name>
    <dbReference type="NCBI Taxonomy" id="1156417"/>
    <lineage>
        <taxon>Bacteria</taxon>
        <taxon>Bacillati</taxon>
        <taxon>Bacillota</taxon>
        <taxon>Tissierellia</taxon>
        <taxon>Tissierellales</taxon>
        <taxon>Thermohalobacteraceae</taxon>
        <taxon>Caloranaerobacter</taxon>
    </lineage>
</organism>
<name>A0A096BKM2_9FIRM</name>
<evidence type="ECO:0000313" key="9">
    <source>
        <dbReference type="Proteomes" id="UP000029622"/>
    </source>
</evidence>
<evidence type="ECO:0000256" key="5">
    <source>
        <dbReference type="ARBA" id="ARBA00023136"/>
    </source>
</evidence>
<accession>A0A096BKM2</accession>
<dbReference type="AlphaFoldDB" id="A0A096BKM2"/>
<dbReference type="Pfam" id="PF02588">
    <property type="entry name" value="YitT_membrane"/>
    <property type="match status" value="1"/>
</dbReference>
<dbReference type="InterPro" id="IPR015867">
    <property type="entry name" value="N-reg_PII/ATP_PRibTrfase_C"/>
</dbReference>
<evidence type="ECO:0000256" key="3">
    <source>
        <dbReference type="ARBA" id="ARBA00022692"/>
    </source>
</evidence>
<feature type="transmembrane region" description="Helical" evidence="6">
    <location>
        <begin position="111"/>
        <end position="130"/>
    </location>
</feature>
<evidence type="ECO:0000256" key="2">
    <source>
        <dbReference type="ARBA" id="ARBA00022475"/>
    </source>
</evidence>
<sequence length="282" mass="30871">MKNIVKDYVIISIGIIIVAFALSFFLVPADLAVGGITGLAMVIKSVIPSVSIGVLMFIMNLILFVVAFLLIGTQFGAKTIYASFGLSGAMWVFEKFFTIKGPVTDDILLNLFYGILIQGIGMAIIFYQNASTGGTDIIAKILNKFFSIDIGKSLLMADFVVTLLAVLTFGAKLGLYALLGVIMNGFVIDNVIEGLNVKMNVMVISSVPDKIKMFITEELERGATIYYAEGAYTNQTRPVIMAVMNKKEFIRLKSYIKKIDKKAFVTVSTVHEVLGEGFNMFE</sequence>
<dbReference type="PANTHER" id="PTHR33545">
    <property type="entry name" value="UPF0750 MEMBRANE PROTEIN YITT-RELATED"/>
    <property type="match status" value="1"/>
</dbReference>
<keyword evidence="3 6" id="KW-0812">Transmembrane</keyword>
<feature type="transmembrane region" description="Helical" evidence="6">
    <location>
        <begin position="7"/>
        <end position="27"/>
    </location>
</feature>
<dbReference type="PANTHER" id="PTHR33545:SF9">
    <property type="entry name" value="UPF0750 MEMBRANE PROTEIN YITE"/>
    <property type="match status" value="1"/>
</dbReference>
<reference evidence="8 9" key="1">
    <citation type="submission" date="2013-12" db="EMBL/GenBank/DDBJ databases">
        <title>Draft genome sequence of Caloranaerobacter sp. H53214.</title>
        <authorList>
            <person name="Jiang L.J."/>
            <person name="Shao Z.Z."/>
            <person name="Long M.N."/>
        </authorList>
    </citation>
    <scope>NUCLEOTIDE SEQUENCE [LARGE SCALE GENOMIC DNA]</scope>
    <source>
        <strain evidence="8 9">H53214</strain>
    </source>
</reference>
<evidence type="ECO:0000313" key="8">
    <source>
        <dbReference type="EMBL" id="KGG81313.1"/>
    </source>
</evidence>
<dbReference type="Gene3D" id="3.30.70.120">
    <property type="match status" value="1"/>
</dbReference>
<dbReference type="CDD" id="cd16380">
    <property type="entry name" value="YitT_C"/>
    <property type="match status" value="1"/>
</dbReference>
<dbReference type="EMBL" id="AZTB01000003">
    <property type="protein sequence ID" value="KGG81313.1"/>
    <property type="molecule type" value="Genomic_DNA"/>
</dbReference>
<evidence type="ECO:0000256" key="1">
    <source>
        <dbReference type="ARBA" id="ARBA00004651"/>
    </source>
</evidence>
<feature type="transmembrane region" description="Helical" evidence="6">
    <location>
        <begin position="47"/>
        <end position="72"/>
    </location>
</feature>
<dbReference type="GO" id="GO:0005886">
    <property type="term" value="C:plasma membrane"/>
    <property type="evidence" value="ECO:0007669"/>
    <property type="project" value="UniProtKB-SubCell"/>
</dbReference>
<dbReference type="InterPro" id="IPR003740">
    <property type="entry name" value="YitT"/>
</dbReference>
<keyword evidence="5 6" id="KW-0472">Membrane</keyword>
<dbReference type="Proteomes" id="UP000029622">
    <property type="component" value="Unassembled WGS sequence"/>
</dbReference>
<keyword evidence="4 6" id="KW-1133">Transmembrane helix</keyword>
<evidence type="ECO:0000256" key="4">
    <source>
        <dbReference type="ARBA" id="ARBA00022989"/>
    </source>
</evidence>
<dbReference type="InterPro" id="IPR019264">
    <property type="entry name" value="DUF2179"/>
</dbReference>
<dbReference type="Pfam" id="PF10035">
    <property type="entry name" value="DUF2179"/>
    <property type="match status" value="1"/>
</dbReference>
<feature type="domain" description="DUF2179" evidence="7">
    <location>
        <begin position="221"/>
        <end position="275"/>
    </location>
</feature>
<comment type="subcellular location">
    <subcellularLocation>
        <location evidence="1">Cell membrane</location>
        <topology evidence="1">Multi-pass membrane protein</topology>
    </subcellularLocation>
</comment>
<protein>
    <submittedName>
        <fullName evidence="8">Membrane protein</fullName>
    </submittedName>
</protein>
<proteinExistence type="predicted"/>
<dbReference type="InterPro" id="IPR051461">
    <property type="entry name" value="UPF0750_membrane"/>
</dbReference>
<comment type="caution">
    <text evidence="8">The sequence shown here is derived from an EMBL/GenBank/DDBJ whole genome shotgun (WGS) entry which is preliminary data.</text>
</comment>
<dbReference type="STRING" id="1156417.Y919_01445"/>
<evidence type="ECO:0000256" key="6">
    <source>
        <dbReference type="SAM" id="Phobius"/>
    </source>
</evidence>